<feature type="coiled-coil region" evidence="3">
    <location>
        <begin position="206"/>
        <end position="296"/>
    </location>
</feature>
<reference evidence="5" key="2">
    <citation type="submission" date="2022-03" db="EMBL/GenBank/DDBJ databases">
        <title>Draft title - Genomic analysis of global carrot germplasm unveils the trajectory of domestication and the origin of high carotenoid orange carrot.</title>
        <authorList>
            <person name="Iorizzo M."/>
            <person name="Ellison S."/>
            <person name="Senalik D."/>
            <person name="Macko-Podgorni A."/>
            <person name="Grzebelus D."/>
            <person name="Bostan H."/>
            <person name="Rolling W."/>
            <person name="Curaba J."/>
            <person name="Simon P."/>
        </authorList>
    </citation>
    <scope>NUCLEOTIDE SEQUENCE</scope>
    <source>
        <tissue evidence="5">Leaf</tissue>
    </source>
</reference>
<evidence type="ECO:0000256" key="4">
    <source>
        <dbReference type="SAM" id="MobiDB-lite"/>
    </source>
</evidence>
<name>A0AAF0X1C3_DAUCS</name>
<gene>
    <name evidence="5" type="ORF">DCAR_0417196</name>
</gene>
<evidence type="ECO:0000256" key="1">
    <source>
        <dbReference type="ARBA" id="ARBA00009778"/>
    </source>
</evidence>
<feature type="region of interest" description="Disordered" evidence="4">
    <location>
        <begin position="1"/>
        <end position="70"/>
    </location>
</feature>
<dbReference type="PANTHER" id="PTHR34224:SF2">
    <property type="entry name" value="INTERACTOR OF CONSTITUTIVE ACTIVE ROPS 4"/>
    <property type="match status" value="1"/>
</dbReference>
<feature type="compositionally biased region" description="Basic and acidic residues" evidence="4">
    <location>
        <begin position="29"/>
        <end position="46"/>
    </location>
</feature>
<evidence type="ECO:0000256" key="2">
    <source>
        <dbReference type="ARBA" id="ARBA00023054"/>
    </source>
</evidence>
<comment type="similarity">
    <text evidence="1">Belongs to the ICR family.</text>
</comment>
<organism evidence="5 6">
    <name type="scientific">Daucus carota subsp. sativus</name>
    <name type="common">Carrot</name>
    <dbReference type="NCBI Taxonomy" id="79200"/>
    <lineage>
        <taxon>Eukaryota</taxon>
        <taxon>Viridiplantae</taxon>
        <taxon>Streptophyta</taxon>
        <taxon>Embryophyta</taxon>
        <taxon>Tracheophyta</taxon>
        <taxon>Spermatophyta</taxon>
        <taxon>Magnoliopsida</taxon>
        <taxon>eudicotyledons</taxon>
        <taxon>Gunneridae</taxon>
        <taxon>Pentapetalae</taxon>
        <taxon>asterids</taxon>
        <taxon>campanulids</taxon>
        <taxon>Apiales</taxon>
        <taxon>Apiaceae</taxon>
        <taxon>Apioideae</taxon>
        <taxon>Scandiceae</taxon>
        <taxon>Daucinae</taxon>
        <taxon>Daucus</taxon>
        <taxon>Daucus sect. Daucus</taxon>
    </lineage>
</organism>
<proteinExistence type="inferred from homology"/>
<protein>
    <recommendedName>
        <fullName evidence="7">Interactor of constitutive active ROPs</fullName>
    </recommendedName>
</protein>
<evidence type="ECO:0008006" key="7">
    <source>
        <dbReference type="Google" id="ProtNLM"/>
    </source>
</evidence>
<evidence type="ECO:0000256" key="3">
    <source>
        <dbReference type="SAM" id="Coils"/>
    </source>
</evidence>
<dbReference type="Proteomes" id="UP000077755">
    <property type="component" value="Chromosome 4"/>
</dbReference>
<keyword evidence="2 3" id="KW-0175">Coiled coil</keyword>
<dbReference type="AlphaFoldDB" id="A0AAF0X1C3"/>
<feature type="region of interest" description="Disordered" evidence="4">
    <location>
        <begin position="348"/>
        <end position="377"/>
    </location>
</feature>
<dbReference type="EMBL" id="CP093346">
    <property type="protein sequence ID" value="WOG97855.1"/>
    <property type="molecule type" value="Genomic_DNA"/>
</dbReference>
<sequence length="377" mass="41747">MPRLSRGSELTQRSPNLGDGRGSSQLRKSNSELDPSRRSTVSERSSKLRGGRSPRGSQSDPVNQKRFGSRIAGLESQLQLAQEELKNLKDQLTFAQAAKEQAQQELENKATDSVIPEAEELLEEHSPPIEIEESNETDANENDSACQQETDVFEVLVEKSLGISQPNEDSELNLSTITTAISEPGEQIVNELALKNEEISLLVAKMGEKESELASVSQENEKLKTQLHEATEEISSARVKEEELKLRLRQVEEELRSAQGRILHSNALLETVEGEKEALETEMTRLRVQTEQWRKAADAAALVLAGDAEMNARGLSTRFESMDKHYCSAFEPPLGGYAGFLDSQGLDNDSDDGYGNGKKKSSGVRMFGDLWKKKSQK</sequence>
<dbReference type="InterPro" id="IPR029688">
    <property type="entry name" value="ICR"/>
</dbReference>
<accession>A0AAF0X1C3</accession>
<evidence type="ECO:0000313" key="6">
    <source>
        <dbReference type="Proteomes" id="UP000077755"/>
    </source>
</evidence>
<dbReference type="KEGG" id="dcr:108216657"/>
<feature type="compositionally biased region" description="Acidic residues" evidence="4">
    <location>
        <begin position="130"/>
        <end position="141"/>
    </location>
</feature>
<evidence type="ECO:0000313" key="5">
    <source>
        <dbReference type="EMBL" id="WOG97855.1"/>
    </source>
</evidence>
<keyword evidence="6" id="KW-1185">Reference proteome</keyword>
<feature type="region of interest" description="Disordered" evidence="4">
    <location>
        <begin position="97"/>
        <end position="145"/>
    </location>
</feature>
<dbReference type="PANTHER" id="PTHR34224">
    <property type="entry name" value="INTERACTOR OF CONSTITUTIVE ACTIVE ROPS 2, CHLOROPLASTIC-RELATED"/>
    <property type="match status" value="1"/>
</dbReference>
<reference evidence="5" key="1">
    <citation type="journal article" date="2016" name="Nat. Genet.">
        <title>A high-quality carrot genome assembly provides new insights into carotenoid accumulation and asterid genome evolution.</title>
        <authorList>
            <person name="Iorizzo M."/>
            <person name="Ellison S."/>
            <person name="Senalik D."/>
            <person name="Zeng P."/>
            <person name="Satapoomin P."/>
            <person name="Huang J."/>
            <person name="Bowman M."/>
            <person name="Iovene M."/>
            <person name="Sanseverino W."/>
            <person name="Cavagnaro P."/>
            <person name="Yildiz M."/>
            <person name="Macko-Podgorni A."/>
            <person name="Moranska E."/>
            <person name="Grzebelus E."/>
            <person name="Grzebelus D."/>
            <person name="Ashrafi H."/>
            <person name="Zheng Z."/>
            <person name="Cheng S."/>
            <person name="Spooner D."/>
            <person name="Van Deynze A."/>
            <person name="Simon P."/>
        </authorList>
    </citation>
    <scope>NUCLEOTIDE SEQUENCE</scope>
    <source>
        <tissue evidence="5">Leaf</tissue>
    </source>
</reference>